<dbReference type="GO" id="GO:0004519">
    <property type="term" value="F:endonuclease activity"/>
    <property type="evidence" value="ECO:0007669"/>
    <property type="project" value="InterPro"/>
</dbReference>
<reference evidence="2 3" key="1">
    <citation type="submission" date="2020-05" db="EMBL/GenBank/DDBJ databases">
        <title>Bremerella alba sp. nov., a novel planctomycete isolated from the surface of the macroalga Fucus spiralis.</title>
        <authorList>
            <person name="Godinho O."/>
            <person name="Botelho R."/>
            <person name="Albuquerque L."/>
            <person name="Wiegand S."/>
            <person name="Da Costa M.S."/>
            <person name="Lobo-Da-Cunha A."/>
            <person name="Jogler C."/>
            <person name="Lage O.M."/>
        </authorList>
    </citation>
    <scope>NUCLEOTIDE SEQUENCE [LARGE SCALE GENOMIC DNA]</scope>
    <source>
        <strain evidence="2 3">FF15</strain>
    </source>
</reference>
<keyword evidence="3" id="KW-1185">Reference proteome</keyword>
<organism evidence="2 3">
    <name type="scientific">Bremerella alba</name>
    <dbReference type="NCBI Taxonomy" id="980252"/>
    <lineage>
        <taxon>Bacteria</taxon>
        <taxon>Pseudomonadati</taxon>
        <taxon>Planctomycetota</taxon>
        <taxon>Planctomycetia</taxon>
        <taxon>Pirellulales</taxon>
        <taxon>Pirellulaceae</taxon>
        <taxon>Bremerella</taxon>
    </lineage>
</organism>
<dbReference type="CDD" id="cd00085">
    <property type="entry name" value="HNHc"/>
    <property type="match status" value="1"/>
</dbReference>
<dbReference type="InterPro" id="IPR002711">
    <property type="entry name" value="HNH"/>
</dbReference>
<dbReference type="InterPro" id="IPR003615">
    <property type="entry name" value="HNH_nuc"/>
</dbReference>
<dbReference type="Pfam" id="PF01844">
    <property type="entry name" value="HNH"/>
    <property type="match status" value="1"/>
</dbReference>
<comment type="caution">
    <text evidence="2">The sequence shown here is derived from an EMBL/GenBank/DDBJ whole genome shotgun (WGS) entry which is preliminary data.</text>
</comment>
<dbReference type="EMBL" id="JABRWO010000009">
    <property type="protein sequence ID" value="MBA2116092.1"/>
    <property type="molecule type" value="Genomic_DNA"/>
</dbReference>
<evidence type="ECO:0000313" key="2">
    <source>
        <dbReference type="EMBL" id="MBA2116092.1"/>
    </source>
</evidence>
<feature type="domain" description="HNH" evidence="1">
    <location>
        <begin position="95"/>
        <end position="140"/>
    </location>
</feature>
<dbReference type="RefSeq" id="WP_207397519.1">
    <property type="nucleotide sequence ID" value="NZ_JABRWO010000009.1"/>
</dbReference>
<dbReference type="Proteomes" id="UP000551616">
    <property type="component" value="Unassembled WGS sequence"/>
</dbReference>
<dbReference type="Gene3D" id="1.10.30.50">
    <property type="match status" value="1"/>
</dbReference>
<protein>
    <recommendedName>
        <fullName evidence="1">HNH domain-containing protein</fullName>
    </recommendedName>
</protein>
<name>A0A7V9A863_9BACT</name>
<dbReference type="GO" id="GO:0003676">
    <property type="term" value="F:nucleic acid binding"/>
    <property type="evidence" value="ECO:0007669"/>
    <property type="project" value="InterPro"/>
</dbReference>
<accession>A0A7V9A863</accession>
<proteinExistence type="predicted"/>
<evidence type="ECO:0000313" key="3">
    <source>
        <dbReference type="Proteomes" id="UP000551616"/>
    </source>
</evidence>
<evidence type="ECO:0000259" key="1">
    <source>
        <dbReference type="Pfam" id="PF01844"/>
    </source>
</evidence>
<sequence length="364" mass="40257">MRPLSKPSPASYLAPAMLTFTGANATKIQAVLGTSTPTLDACLNLWLRVIKAKKRKPLPNGFAAWNDAAKIIQGRVEEIYKEAAEDLISELGEYCSYCESPITGLLEVEHILSKSEFPTLSTAWSNFLLACGPCNNCKGNTPTRQMVRRWLAARITNEAQCEGEVHRRYYWPDRFPDSYQALPVDLFYDVGSGNWQQVSLPDATSVQNRLVSVDIPSRTVRADLPSVPQMNVPVCARVIPRVIQASVSGVTLGVTPKGTSEIIDLCGLNTTKSYRVAYDRRGLNRTRAWFSAVETLKTLASSPNQADFDRTWSLVGRTAAGIGFFSVWLRVFSMTTDPSGQKLDQRFVREYAGMFAGTNTSQLP</sequence>
<gene>
    <name evidence="2" type="ORF">HOV93_32810</name>
</gene>
<dbReference type="AlphaFoldDB" id="A0A7V9A863"/>
<dbReference type="GO" id="GO:0008270">
    <property type="term" value="F:zinc ion binding"/>
    <property type="evidence" value="ECO:0007669"/>
    <property type="project" value="InterPro"/>
</dbReference>